<organism evidence="3 4">
    <name type="scientific">Luteipulveratus mongoliensis</name>
    <dbReference type="NCBI Taxonomy" id="571913"/>
    <lineage>
        <taxon>Bacteria</taxon>
        <taxon>Bacillati</taxon>
        <taxon>Actinomycetota</taxon>
        <taxon>Actinomycetes</taxon>
        <taxon>Micrococcales</taxon>
        <taxon>Dermacoccaceae</taxon>
        <taxon>Luteipulveratus</taxon>
    </lineage>
</organism>
<proteinExistence type="predicted"/>
<evidence type="ECO:0000259" key="2">
    <source>
        <dbReference type="Pfam" id="PF26572"/>
    </source>
</evidence>
<dbReference type="EMBL" id="CP011112">
    <property type="protein sequence ID" value="AKU17396.1"/>
    <property type="molecule type" value="Genomic_DNA"/>
</dbReference>
<dbReference type="STRING" id="571913.VV02_18640"/>
<dbReference type="KEGG" id="lmoi:VV02_18640"/>
<dbReference type="RefSeq" id="WP_052593907.1">
    <property type="nucleotide sequence ID" value="NZ_CP011112.1"/>
</dbReference>
<keyword evidence="4" id="KW-1185">Reference proteome</keyword>
<dbReference type="Pfam" id="PF26035">
    <property type="entry name" value="DUF8010"/>
    <property type="match status" value="1"/>
</dbReference>
<dbReference type="InterPro" id="IPR058498">
    <property type="entry name" value="DUF8185"/>
</dbReference>
<feature type="domain" description="DUF8010" evidence="1">
    <location>
        <begin position="2"/>
        <end position="103"/>
    </location>
</feature>
<dbReference type="OrthoDB" id="4801220at2"/>
<name>A0A0K1JL07_9MICO</name>
<evidence type="ECO:0000313" key="4">
    <source>
        <dbReference type="Proteomes" id="UP000066480"/>
    </source>
</evidence>
<dbReference type="AlphaFoldDB" id="A0A0K1JL07"/>
<accession>A0A0K1JL07</accession>
<evidence type="ECO:0000313" key="3">
    <source>
        <dbReference type="EMBL" id="AKU17396.1"/>
    </source>
</evidence>
<sequence>MTALQLADRETVADLTTYVTRARALDTDGAIRLQASGTTLAAWVGVLRGRGITGQGTVVGLRALELAEPAEVDSVVPLPAVSDRLARIADDDTALDVPPMTVRTSWAAVSPPRAGWHPIAEIDIKLLSTVAAEGISQIAQGAPEGSGAVAVETLRQEVWGQAMPLTGAADGLPAGVAFGAYALGFLTGEVAQVYTAARWFRVTTLGGHVLVR</sequence>
<dbReference type="Proteomes" id="UP000066480">
    <property type="component" value="Chromosome"/>
</dbReference>
<gene>
    <name evidence="3" type="ORF">VV02_18640</name>
</gene>
<protein>
    <submittedName>
        <fullName evidence="3">Uncharacterized protein</fullName>
    </submittedName>
</protein>
<reference evidence="3 4" key="1">
    <citation type="submission" date="2015-03" db="EMBL/GenBank/DDBJ databases">
        <title>Luteipulveratus halotolerans sp. nov., a novel actinobacterium (Dermacoccaceae) from Sarawak, Malaysia.</title>
        <authorList>
            <person name="Juboi H."/>
            <person name="Basik A."/>
            <person name="Shamsul S.S."/>
            <person name="Arnold P."/>
            <person name="Schmitt E.K."/>
            <person name="Sanglier J.-J."/>
            <person name="Yeo T."/>
        </authorList>
    </citation>
    <scope>NUCLEOTIDE SEQUENCE [LARGE SCALE GENOMIC DNA]</scope>
    <source>
        <strain evidence="3 4">MN07-A0370</strain>
    </source>
</reference>
<evidence type="ECO:0000259" key="1">
    <source>
        <dbReference type="Pfam" id="PF26035"/>
    </source>
</evidence>
<dbReference type="Pfam" id="PF26572">
    <property type="entry name" value="DUF8185"/>
    <property type="match status" value="1"/>
</dbReference>
<dbReference type="InterPro" id="IPR058323">
    <property type="entry name" value="DUF8010"/>
</dbReference>
<feature type="domain" description="DUF8185" evidence="2">
    <location>
        <begin position="111"/>
        <end position="212"/>
    </location>
</feature>